<reference evidence="1 2" key="1">
    <citation type="submission" date="2018-08" db="EMBL/GenBank/DDBJ databases">
        <title>A genome reference for cultivated species of the human gut microbiota.</title>
        <authorList>
            <person name="Zou Y."/>
            <person name="Xue W."/>
            <person name="Luo G."/>
        </authorList>
    </citation>
    <scope>NUCLEOTIDE SEQUENCE [LARGE SCALE GENOMIC DNA]</scope>
    <source>
        <strain evidence="1 2">AF45-17</strain>
    </source>
</reference>
<evidence type="ECO:0000313" key="2">
    <source>
        <dbReference type="Proteomes" id="UP000260773"/>
    </source>
</evidence>
<dbReference type="Proteomes" id="UP000260773">
    <property type="component" value="Unassembled WGS sequence"/>
</dbReference>
<comment type="caution">
    <text evidence="1">The sequence shown here is derived from an EMBL/GenBank/DDBJ whole genome shotgun (WGS) entry which is preliminary data.</text>
</comment>
<dbReference type="RefSeq" id="WP_117528840.1">
    <property type="nucleotide sequence ID" value="NZ_JAQCWV010000014.1"/>
</dbReference>
<evidence type="ECO:0000313" key="1">
    <source>
        <dbReference type="EMBL" id="RGB76291.1"/>
    </source>
</evidence>
<protein>
    <submittedName>
        <fullName evidence="1">Uncharacterized protein</fullName>
    </submittedName>
</protein>
<accession>A0A3E2THX0</accession>
<dbReference type="AlphaFoldDB" id="A0A3E2THX0"/>
<sequence>MLKYAFDKIKGLFRKNGKQNSIEVGTMENGNIYQDSVVKIENPAIAISHIKDNPEDLKITLDSISNVLLKPSKALPQGYQVVVNMKDGKADIHSEPLNEEARERYPQKVKATAKIVIPVGMSFQEALNRARISQTPINVEMLDMQKMIGDNIDPYQEQFQKEWRESIFKIVPEELPAGMNCVIGIDGIPYRYDTVMRIQPVDPDAGIIKISNEEYSTDFVLALTYHVDTRATDFTYRFSGKSWKSIYKFLNFMKAAVPGNRLFVCVTEQKQDLFSVKLDRILFDDEYDNINYNIDIAKRLLMIENQYGIQFPTDQEPSDEDIELIGFLSNSIMNKPSGFTWDNFNATANFHVIEPDGINSDARLEFKETVSITILGQKITDLLVSVELESVRIANLDSIKEAVKTHKTEQIQISLVPGNRGNHGTRIVLL</sequence>
<gene>
    <name evidence="1" type="ORF">DW070_13190</name>
</gene>
<organism evidence="1 2">
    <name type="scientific">Coprococcus catus</name>
    <dbReference type="NCBI Taxonomy" id="116085"/>
    <lineage>
        <taxon>Bacteria</taxon>
        <taxon>Bacillati</taxon>
        <taxon>Bacillota</taxon>
        <taxon>Clostridia</taxon>
        <taxon>Lachnospirales</taxon>
        <taxon>Lachnospiraceae</taxon>
        <taxon>Coprococcus</taxon>
    </lineage>
</organism>
<dbReference type="EMBL" id="QVEP01000040">
    <property type="protein sequence ID" value="RGB76291.1"/>
    <property type="molecule type" value="Genomic_DNA"/>
</dbReference>
<name>A0A3E2THX0_9FIRM</name>
<proteinExistence type="predicted"/>